<organism evidence="1 2">
    <name type="scientific">Temnothorax longispinosus</name>
    <dbReference type="NCBI Taxonomy" id="300112"/>
    <lineage>
        <taxon>Eukaryota</taxon>
        <taxon>Metazoa</taxon>
        <taxon>Ecdysozoa</taxon>
        <taxon>Arthropoda</taxon>
        <taxon>Hexapoda</taxon>
        <taxon>Insecta</taxon>
        <taxon>Pterygota</taxon>
        <taxon>Neoptera</taxon>
        <taxon>Endopterygota</taxon>
        <taxon>Hymenoptera</taxon>
        <taxon>Apocrita</taxon>
        <taxon>Aculeata</taxon>
        <taxon>Formicoidea</taxon>
        <taxon>Formicidae</taxon>
        <taxon>Myrmicinae</taxon>
        <taxon>Temnothorax</taxon>
    </lineage>
</organism>
<keyword evidence="2" id="KW-1185">Reference proteome</keyword>
<name>A0A4V6RGE7_9HYME</name>
<dbReference type="EMBL" id="QBLH01003046">
    <property type="protein sequence ID" value="TGZ45794.1"/>
    <property type="molecule type" value="Genomic_DNA"/>
</dbReference>
<comment type="caution">
    <text evidence="1">The sequence shown here is derived from an EMBL/GenBank/DDBJ whole genome shotgun (WGS) entry which is preliminary data.</text>
</comment>
<evidence type="ECO:0000313" key="2">
    <source>
        <dbReference type="Proteomes" id="UP000310200"/>
    </source>
</evidence>
<evidence type="ECO:0000313" key="1">
    <source>
        <dbReference type="EMBL" id="TGZ45794.1"/>
    </source>
</evidence>
<protein>
    <submittedName>
        <fullName evidence="1">Uncharacterized protein</fullName>
    </submittedName>
</protein>
<gene>
    <name evidence="1" type="ORF">DBV15_02633</name>
</gene>
<dbReference type="AlphaFoldDB" id="A0A4V6RGE7"/>
<proteinExistence type="predicted"/>
<dbReference type="Proteomes" id="UP000310200">
    <property type="component" value="Unassembled WGS sequence"/>
</dbReference>
<sequence length="202" mass="22658">MRVDKREMASPKERYRKRVARFFKVLADFLSFHNLSCGDALGATISERKFICVPLSLGNSGKYLARDATEAVVRALHTKEPYYVPTLLLVFRETDYAGANRTIGSVFRALSCGDALGATISERKFICVPLSLGNSGKYLARDATEAVVRALHTKEPYYVPTLLLVFRETDYAGANRTIGSVFRAVYEVPLRYAYIPENIQFP</sequence>
<accession>A0A4V6RGE7</accession>
<reference evidence="1 2" key="1">
    <citation type="journal article" date="2019" name="Philos. Trans. R. Soc. Lond., B, Biol. Sci.">
        <title>Ant behaviour and brain gene expression of defending hosts depend on the ecological success of the intruding social parasite.</title>
        <authorList>
            <person name="Kaur R."/>
            <person name="Stoldt M."/>
            <person name="Jongepier E."/>
            <person name="Feldmeyer B."/>
            <person name="Menzel F."/>
            <person name="Bornberg-Bauer E."/>
            <person name="Foitzik S."/>
        </authorList>
    </citation>
    <scope>NUCLEOTIDE SEQUENCE [LARGE SCALE GENOMIC DNA]</scope>
    <source>
        <tissue evidence="1">Whole body</tissue>
    </source>
</reference>